<feature type="region of interest" description="Disordered" evidence="1">
    <location>
        <begin position="1"/>
        <end position="23"/>
    </location>
</feature>
<dbReference type="Proteomes" id="UP001500886">
    <property type="component" value="Unassembled WGS sequence"/>
</dbReference>
<reference evidence="3" key="1">
    <citation type="journal article" date="2019" name="Int. J. Syst. Evol. Microbiol.">
        <title>The Global Catalogue of Microorganisms (GCM) 10K type strain sequencing project: providing services to taxonomists for standard genome sequencing and annotation.</title>
        <authorList>
            <consortium name="The Broad Institute Genomics Platform"/>
            <consortium name="The Broad Institute Genome Sequencing Center for Infectious Disease"/>
            <person name="Wu L."/>
            <person name="Ma J."/>
        </authorList>
    </citation>
    <scope>NUCLEOTIDE SEQUENCE [LARGE SCALE GENOMIC DNA]</scope>
    <source>
        <strain evidence="3">JCM 4542</strain>
    </source>
</reference>
<evidence type="ECO:0000256" key="1">
    <source>
        <dbReference type="SAM" id="MobiDB-lite"/>
    </source>
</evidence>
<comment type="caution">
    <text evidence="2">The sequence shown here is derived from an EMBL/GenBank/DDBJ whole genome shotgun (WGS) entry which is preliminary data.</text>
</comment>
<proteinExistence type="predicted"/>
<accession>A0ABP6G5D8</accession>
<name>A0ABP6G5D8_9ACTN</name>
<keyword evidence="3" id="KW-1185">Reference proteome</keyword>
<evidence type="ECO:0000313" key="2">
    <source>
        <dbReference type="EMBL" id="GAA2715714.1"/>
    </source>
</evidence>
<protein>
    <recommendedName>
        <fullName evidence="4">DUF3072 domain-containing protein</fullName>
    </recommendedName>
</protein>
<organism evidence="2 3">
    <name type="scientific">Streptomyces luteosporeus</name>
    <dbReference type="NCBI Taxonomy" id="173856"/>
    <lineage>
        <taxon>Bacteria</taxon>
        <taxon>Bacillati</taxon>
        <taxon>Actinomycetota</taxon>
        <taxon>Actinomycetes</taxon>
        <taxon>Kitasatosporales</taxon>
        <taxon>Streptomycetaceae</taxon>
        <taxon>Streptomyces</taxon>
    </lineage>
</organism>
<evidence type="ECO:0008006" key="4">
    <source>
        <dbReference type="Google" id="ProtNLM"/>
    </source>
</evidence>
<evidence type="ECO:0000313" key="3">
    <source>
        <dbReference type="Proteomes" id="UP001500886"/>
    </source>
</evidence>
<dbReference type="EMBL" id="BAAASL010000008">
    <property type="protein sequence ID" value="GAA2715714.1"/>
    <property type="molecule type" value="Genomic_DNA"/>
</dbReference>
<sequence length="74" mass="8157">MTRGPAGRRLPYARPVTDPAPLTPADLAARAEHARRLLHAWNGYDPSPAERARLDAEIDRRMAEARRMPGQASG</sequence>
<gene>
    <name evidence="2" type="ORF">GCM10010315_25410</name>
</gene>